<keyword evidence="4" id="KW-0804">Transcription</keyword>
<dbReference type="Pfam" id="PF08281">
    <property type="entry name" value="Sigma70_r4_2"/>
    <property type="match status" value="1"/>
</dbReference>
<gene>
    <name evidence="7" type="ORF">SAMN04488090_4106</name>
</gene>
<dbReference type="InterPro" id="IPR013325">
    <property type="entry name" value="RNA_pol_sigma_r2"/>
</dbReference>
<dbReference type="Gene3D" id="1.10.1740.10">
    <property type="match status" value="1"/>
</dbReference>
<dbReference type="InterPro" id="IPR036388">
    <property type="entry name" value="WH-like_DNA-bd_sf"/>
</dbReference>
<feature type="domain" description="RNA polymerase sigma-70 region 2" evidence="5">
    <location>
        <begin position="31"/>
        <end position="98"/>
    </location>
</feature>
<reference evidence="7 8" key="1">
    <citation type="submission" date="2016-10" db="EMBL/GenBank/DDBJ databases">
        <authorList>
            <person name="de Groot N.N."/>
        </authorList>
    </citation>
    <scope>NUCLEOTIDE SEQUENCE [LARGE SCALE GENOMIC DNA]</scope>
    <source>
        <strain evidence="7 8">DSM 21668</strain>
    </source>
</reference>
<keyword evidence="2" id="KW-0805">Transcription regulation</keyword>
<dbReference type="SUPFAM" id="SSF88659">
    <property type="entry name" value="Sigma3 and sigma4 domains of RNA polymerase sigma factors"/>
    <property type="match status" value="1"/>
</dbReference>
<evidence type="ECO:0000256" key="2">
    <source>
        <dbReference type="ARBA" id="ARBA00023015"/>
    </source>
</evidence>
<dbReference type="PANTHER" id="PTHR43133">
    <property type="entry name" value="RNA POLYMERASE ECF-TYPE SIGMA FACTO"/>
    <property type="match status" value="1"/>
</dbReference>
<dbReference type="GO" id="GO:0006352">
    <property type="term" value="P:DNA-templated transcription initiation"/>
    <property type="evidence" value="ECO:0007669"/>
    <property type="project" value="InterPro"/>
</dbReference>
<dbReference type="AlphaFoldDB" id="A0A1G9VH00"/>
<dbReference type="InterPro" id="IPR014284">
    <property type="entry name" value="RNA_pol_sigma-70_dom"/>
</dbReference>
<proteinExistence type="inferred from homology"/>
<evidence type="ECO:0000259" key="5">
    <source>
        <dbReference type="Pfam" id="PF04542"/>
    </source>
</evidence>
<accession>A0A1G9VH00</accession>
<evidence type="ECO:0000313" key="7">
    <source>
        <dbReference type="EMBL" id="SDM71380.1"/>
    </source>
</evidence>
<dbReference type="SUPFAM" id="SSF88946">
    <property type="entry name" value="Sigma2 domain of RNA polymerase sigma factors"/>
    <property type="match status" value="1"/>
</dbReference>
<keyword evidence="3" id="KW-0731">Sigma factor</keyword>
<dbReference type="CDD" id="cd06171">
    <property type="entry name" value="Sigma70_r4"/>
    <property type="match status" value="1"/>
</dbReference>
<comment type="similarity">
    <text evidence="1">Belongs to the sigma-70 factor family. ECF subfamily.</text>
</comment>
<evidence type="ECO:0000256" key="4">
    <source>
        <dbReference type="ARBA" id="ARBA00023163"/>
    </source>
</evidence>
<dbReference type="InterPro" id="IPR013249">
    <property type="entry name" value="RNA_pol_sigma70_r4_t2"/>
</dbReference>
<dbReference type="EMBL" id="FNGS01000008">
    <property type="protein sequence ID" value="SDM71380.1"/>
    <property type="molecule type" value="Genomic_DNA"/>
</dbReference>
<dbReference type="InterPro" id="IPR013324">
    <property type="entry name" value="RNA_pol_sigma_r3/r4-like"/>
</dbReference>
<name>A0A1G9VH00_9BACT</name>
<dbReference type="PANTHER" id="PTHR43133:SF46">
    <property type="entry name" value="RNA POLYMERASE SIGMA-70 FACTOR ECF SUBFAMILY"/>
    <property type="match status" value="1"/>
</dbReference>
<dbReference type="Proteomes" id="UP000198901">
    <property type="component" value="Unassembled WGS sequence"/>
</dbReference>
<dbReference type="Gene3D" id="1.10.10.10">
    <property type="entry name" value="Winged helix-like DNA-binding domain superfamily/Winged helix DNA-binding domain"/>
    <property type="match status" value="1"/>
</dbReference>
<evidence type="ECO:0000259" key="6">
    <source>
        <dbReference type="Pfam" id="PF08281"/>
    </source>
</evidence>
<evidence type="ECO:0000256" key="3">
    <source>
        <dbReference type="ARBA" id="ARBA00023082"/>
    </source>
</evidence>
<evidence type="ECO:0000313" key="8">
    <source>
        <dbReference type="Proteomes" id="UP000198901"/>
    </source>
</evidence>
<feature type="domain" description="RNA polymerase sigma factor 70 region 4 type 2" evidence="6">
    <location>
        <begin position="131"/>
        <end position="180"/>
    </location>
</feature>
<organism evidence="7 8">
    <name type="scientific">Siphonobacter aquaeclarae</name>
    <dbReference type="NCBI Taxonomy" id="563176"/>
    <lineage>
        <taxon>Bacteria</taxon>
        <taxon>Pseudomonadati</taxon>
        <taxon>Bacteroidota</taxon>
        <taxon>Cytophagia</taxon>
        <taxon>Cytophagales</taxon>
        <taxon>Cytophagaceae</taxon>
        <taxon>Siphonobacter</taxon>
    </lineage>
</organism>
<dbReference type="OrthoDB" id="9150024at2"/>
<dbReference type="InterPro" id="IPR039425">
    <property type="entry name" value="RNA_pol_sigma-70-like"/>
</dbReference>
<evidence type="ECO:0000256" key="1">
    <source>
        <dbReference type="ARBA" id="ARBA00010641"/>
    </source>
</evidence>
<dbReference type="Pfam" id="PF04542">
    <property type="entry name" value="Sigma70_r2"/>
    <property type="match status" value="1"/>
</dbReference>
<dbReference type="RefSeq" id="WP_093207406.1">
    <property type="nucleotide sequence ID" value="NZ_FNGS01000008.1"/>
</dbReference>
<keyword evidence="8" id="KW-1185">Reference proteome</keyword>
<dbReference type="NCBIfam" id="TIGR02937">
    <property type="entry name" value="sigma70-ECF"/>
    <property type="match status" value="1"/>
</dbReference>
<sequence>MKENAMIQVGEEILLWRRFTGGDRIAFQEIIVTHYRILHNYGTRFCRDSDFIEDVIQDLFVYLWERKQDLTDTPPSLRNYLLKAFRNRIVFELKQHQRYTDLSESEEESTFEPSIQETLLRNESEGEIASQLSLMLAQLPERQREALYLKYYEDCDIQQISEIMGITRQSVSNHLQKAMTYLRMHWQKSVVSPLYLFILSAFLG</sequence>
<dbReference type="GO" id="GO:0003677">
    <property type="term" value="F:DNA binding"/>
    <property type="evidence" value="ECO:0007669"/>
    <property type="project" value="InterPro"/>
</dbReference>
<dbReference type="STRING" id="563176.SAMN04488090_4106"/>
<protein>
    <submittedName>
        <fullName evidence="7">RNA polymerase sigma factor, sigma-70 family</fullName>
    </submittedName>
</protein>
<dbReference type="GO" id="GO:0016987">
    <property type="term" value="F:sigma factor activity"/>
    <property type="evidence" value="ECO:0007669"/>
    <property type="project" value="UniProtKB-KW"/>
</dbReference>
<dbReference type="InterPro" id="IPR007627">
    <property type="entry name" value="RNA_pol_sigma70_r2"/>
</dbReference>